<comment type="caution">
    <text evidence="3">The sequence shown here is derived from an EMBL/GenBank/DDBJ whole genome shotgun (WGS) entry which is preliminary data.</text>
</comment>
<name>A0AAW1MFH1_POPJA</name>
<feature type="transmembrane region" description="Helical" evidence="1">
    <location>
        <begin position="145"/>
        <end position="165"/>
    </location>
</feature>
<dbReference type="AlphaFoldDB" id="A0AAW1MFH1"/>
<dbReference type="InterPro" id="IPR037185">
    <property type="entry name" value="EmrE-like"/>
</dbReference>
<dbReference type="Proteomes" id="UP001458880">
    <property type="component" value="Unassembled WGS sequence"/>
</dbReference>
<sequence length="259" mass="29086">MLRGSVIIFVALLSVGFLEKLIKRQQWFGIFLVIMGLIIVALADITSKDTSGEDFGRNSIITGDLLIVLAQIITSVQMVIEEKFVHSQDIPPLQAVGWEGVFGFTVLGLLHIPFYYIYVGPPFSNNARGVLEDIVDGFTQIGNNYRLILAICGTILSIAFFNFAGISVTKEMSATTRMVLDSVRTLVIWMFSLALFGQAFHWLQLLGFFFLIIGMFMYNGVTFTTVYLKLRQGVVNLRYRKLNEEIIENMEADSSENNP</sequence>
<gene>
    <name evidence="3" type="ORF">QE152_g6967</name>
</gene>
<evidence type="ECO:0000313" key="4">
    <source>
        <dbReference type="Proteomes" id="UP001458880"/>
    </source>
</evidence>
<feature type="domain" description="EamA" evidence="2">
    <location>
        <begin position="62"/>
        <end position="218"/>
    </location>
</feature>
<protein>
    <submittedName>
        <fullName evidence="3">EamA-like transporter family</fullName>
    </submittedName>
</protein>
<dbReference type="EMBL" id="JASPKY010000049">
    <property type="protein sequence ID" value="KAK9745386.1"/>
    <property type="molecule type" value="Genomic_DNA"/>
</dbReference>
<proteinExistence type="predicted"/>
<feature type="transmembrane region" description="Helical" evidence="1">
    <location>
        <begin position="101"/>
        <end position="118"/>
    </location>
</feature>
<keyword evidence="1" id="KW-1133">Transmembrane helix</keyword>
<dbReference type="InterPro" id="IPR000620">
    <property type="entry name" value="EamA_dom"/>
</dbReference>
<feature type="transmembrane region" description="Helical" evidence="1">
    <location>
        <begin position="6"/>
        <end position="22"/>
    </location>
</feature>
<dbReference type="Pfam" id="PF00892">
    <property type="entry name" value="EamA"/>
    <property type="match status" value="1"/>
</dbReference>
<dbReference type="SUPFAM" id="SSF103481">
    <property type="entry name" value="Multidrug resistance efflux transporter EmrE"/>
    <property type="match status" value="1"/>
</dbReference>
<reference evidence="3 4" key="1">
    <citation type="journal article" date="2024" name="BMC Genomics">
        <title>De novo assembly and annotation of Popillia japonica's genome with initial clues to its potential as an invasive pest.</title>
        <authorList>
            <person name="Cucini C."/>
            <person name="Boschi S."/>
            <person name="Funari R."/>
            <person name="Cardaioli E."/>
            <person name="Iannotti N."/>
            <person name="Marturano G."/>
            <person name="Paoli F."/>
            <person name="Bruttini M."/>
            <person name="Carapelli A."/>
            <person name="Frati F."/>
            <person name="Nardi F."/>
        </authorList>
    </citation>
    <scope>NUCLEOTIDE SEQUENCE [LARGE SCALE GENOMIC DNA]</scope>
    <source>
        <strain evidence="3">DMR45628</strain>
    </source>
</reference>
<evidence type="ECO:0000256" key="1">
    <source>
        <dbReference type="SAM" id="Phobius"/>
    </source>
</evidence>
<evidence type="ECO:0000259" key="2">
    <source>
        <dbReference type="Pfam" id="PF00892"/>
    </source>
</evidence>
<organism evidence="3 4">
    <name type="scientific">Popillia japonica</name>
    <name type="common">Japanese beetle</name>
    <dbReference type="NCBI Taxonomy" id="7064"/>
    <lineage>
        <taxon>Eukaryota</taxon>
        <taxon>Metazoa</taxon>
        <taxon>Ecdysozoa</taxon>
        <taxon>Arthropoda</taxon>
        <taxon>Hexapoda</taxon>
        <taxon>Insecta</taxon>
        <taxon>Pterygota</taxon>
        <taxon>Neoptera</taxon>
        <taxon>Endopterygota</taxon>
        <taxon>Coleoptera</taxon>
        <taxon>Polyphaga</taxon>
        <taxon>Scarabaeiformia</taxon>
        <taxon>Scarabaeidae</taxon>
        <taxon>Rutelinae</taxon>
        <taxon>Popillia</taxon>
    </lineage>
</organism>
<feature type="transmembrane region" description="Helical" evidence="1">
    <location>
        <begin position="59"/>
        <end position="80"/>
    </location>
</feature>
<keyword evidence="1" id="KW-0812">Transmembrane</keyword>
<dbReference type="PANTHER" id="PTHR13146:SF0">
    <property type="entry name" value="SOLUTE CARRIER FAMILY 35 MEMBER F6"/>
    <property type="match status" value="1"/>
</dbReference>
<evidence type="ECO:0000313" key="3">
    <source>
        <dbReference type="EMBL" id="KAK9745386.1"/>
    </source>
</evidence>
<dbReference type="PANTHER" id="PTHR13146">
    <property type="match status" value="1"/>
</dbReference>
<keyword evidence="4" id="KW-1185">Reference proteome</keyword>
<keyword evidence="1" id="KW-0472">Membrane</keyword>
<feature type="transmembrane region" description="Helical" evidence="1">
    <location>
        <begin position="27"/>
        <end position="47"/>
    </location>
</feature>
<feature type="transmembrane region" description="Helical" evidence="1">
    <location>
        <begin position="186"/>
        <end position="203"/>
    </location>
</feature>
<dbReference type="GO" id="GO:0016020">
    <property type="term" value="C:membrane"/>
    <property type="evidence" value="ECO:0007669"/>
    <property type="project" value="InterPro"/>
</dbReference>
<accession>A0AAW1MFH1</accession>
<feature type="transmembrane region" description="Helical" evidence="1">
    <location>
        <begin position="209"/>
        <end position="230"/>
    </location>
</feature>